<dbReference type="HOGENOM" id="CLU_057607_3_3_11"/>
<dbReference type="Proteomes" id="UP000014417">
    <property type="component" value="Unassembled WGS sequence"/>
</dbReference>
<dbReference type="HAMAP" id="MF_00109">
    <property type="entry name" value="Shikimate_kinase"/>
    <property type="match status" value="1"/>
</dbReference>
<dbReference type="PRINTS" id="PR01100">
    <property type="entry name" value="SHIKIMTKNASE"/>
</dbReference>
<keyword evidence="4 11" id="KW-0028">Amino-acid biosynthesis</keyword>
<keyword evidence="13" id="KW-1185">Reference proteome</keyword>
<dbReference type="RefSeq" id="WP_016455964.1">
    <property type="nucleotide sequence ID" value="NZ_KE150269.1"/>
</dbReference>
<comment type="pathway">
    <text evidence="1 11">Metabolic intermediate biosynthesis; chorismate biosynthesis; chorismate from D-erythrose 4-phosphate and phosphoenolpyruvate: step 5/7.</text>
</comment>
<evidence type="ECO:0000256" key="1">
    <source>
        <dbReference type="ARBA" id="ARBA00004842"/>
    </source>
</evidence>
<evidence type="ECO:0000256" key="2">
    <source>
        <dbReference type="ARBA" id="ARBA00006997"/>
    </source>
</evidence>
<dbReference type="STRING" id="883161.HMPREF9306_01131"/>
<dbReference type="EMBL" id="AGZR01000006">
    <property type="protein sequence ID" value="EPD32824.1"/>
    <property type="molecule type" value="Genomic_DNA"/>
</dbReference>
<keyword evidence="11" id="KW-0479">Metal-binding</keyword>
<feature type="binding site" evidence="11">
    <location>
        <position position="60"/>
    </location>
    <ligand>
        <name>substrate</name>
    </ligand>
</feature>
<dbReference type="GO" id="GO:0009423">
    <property type="term" value="P:chorismate biosynthetic process"/>
    <property type="evidence" value="ECO:0007669"/>
    <property type="project" value="UniProtKB-UniRule"/>
</dbReference>
<dbReference type="GO" id="GO:0005829">
    <property type="term" value="C:cytosol"/>
    <property type="evidence" value="ECO:0007669"/>
    <property type="project" value="TreeGrafter"/>
</dbReference>
<protein>
    <recommendedName>
        <fullName evidence="3 11">Shikimate kinase</fullName>
        <shortName evidence="11">SK</shortName>
        <ecNumber evidence="3 11">2.7.1.71</ecNumber>
    </recommendedName>
</protein>
<feature type="binding site" evidence="11">
    <location>
        <position position="18"/>
    </location>
    <ligand>
        <name>Mg(2+)</name>
        <dbReference type="ChEBI" id="CHEBI:18420"/>
    </ligand>
</feature>
<dbReference type="InterPro" id="IPR000623">
    <property type="entry name" value="Shikimate_kinase/TSH1"/>
</dbReference>
<evidence type="ECO:0000256" key="4">
    <source>
        <dbReference type="ARBA" id="ARBA00022605"/>
    </source>
</evidence>
<evidence type="ECO:0000256" key="3">
    <source>
        <dbReference type="ARBA" id="ARBA00012154"/>
    </source>
</evidence>
<evidence type="ECO:0000256" key="6">
    <source>
        <dbReference type="ARBA" id="ARBA00022741"/>
    </source>
</evidence>
<comment type="similarity">
    <text evidence="2 11">Belongs to the shikimate kinase family.</text>
</comment>
<feature type="binding site" evidence="11">
    <location>
        <position position="81"/>
    </location>
    <ligand>
        <name>substrate</name>
    </ligand>
</feature>
<keyword evidence="7 11" id="KW-0418">Kinase</keyword>
<comment type="catalytic activity">
    <reaction evidence="10 11">
        <text>shikimate + ATP = 3-phosphoshikimate + ADP + H(+)</text>
        <dbReference type="Rhea" id="RHEA:13121"/>
        <dbReference type="ChEBI" id="CHEBI:15378"/>
        <dbReference type="ChEBI" id="CHEBI:30616"/>
        <dbReference type="ChEBI" id="CHEBI:36208"/>
        <dbReference type="ChEBI" id="CHEBI:145989"/>
        <dbReference type="ChEBI" id="CHEBI:456216"/>
        <dbReference type="EC" id="2.7.1.71"/>
    </reaction>
</comment>
<feature type="binding site" evidence="11">
    <location>
        <begin position="14"/>
        <end position="19"/>
    </location>
    <ligand>
        <name>ATP</name>
        <dbReference type="ChEBI" id="CHEBI:30616"/>
    </ligand>
</feature>
<comment type="caution">
    <text evidence="12">The sequence shown here is derived from an EMBL/GenBank/DDBJ whole genome shotgun (WGS) entry which is preliminary data.</text>
</comment>
<evidence type="ECO:0000256" key="7">
    <source>
        <dbReference type="ARBA" id="ARBA00022777"/>
    </source>
</evidence>
<dbReference type="OrthoDB" id="9800332at2"/>
<keyword evidence="5 11" id="KW-0808">Transferase</keyword>
<dbReference type="PANTHER" id="PTHR21087">
    <property type="entry name" value="SHIKIMATE KINASE"/>
    <property type="match status" value="1"/>
</dbReference>
<dbReference type="Pfam" id="PF01202">
    <property type="entry name" value="SKI"/>
    <property type="match status" value="1"/>
</dbReference>
<dbReference type="UniPathway" id="UPA00053">
    <property type="reaction ID" value="UER00088"/>
</dbReference>
<reference evidence="12 13" key="1">
    <citation type="submission" date="2013-04" db="EMBL/GenBank/DDBJ databases">
        <title>The Genome Sequence of Propionimicrobium lymphophilum ACS-093-V-SCH5.</title>
        <authorList>
            <consortium name="The Broad Institute Genomics Platform"/>
            <person name="Earl A."/>
            <person name="Ward D."/>
            <person name="Feldgarden M."/>
            <person name="Gevers D."/>
            <person name="Saerens B."/>
            <person name="Vaneechoutte M."/>
            <person name="Walker B."/>
            <person name="Young S."/>
            <person name="Zeng Q."/>
            <person name="Gargeya S."/>
            <person name="Fitzgerald M."/>
            <person name="Haas B."/>
            <person name="Abouelleil A."/>
            <person name="Allen A.W."/>
            <person name="Alvarado L."/>
            <person name="Arachchi H.M."/>
            <person name="Berlin A.M."/>
            <person name="Chapman S.B."/>
            <person name="Gainer-Dewar J."/>
            <person name="Goldberg J."/>
            <person name="Griggs A."/>
            <person name="Gujja S."/>
            <person name="Hansen M."/>
            <person name="Howarth C."/>
            <person name="Imamovic A."/>
            <person name="Ireland A."/>
            <person name="Larimer J."/>
            <person name="McCowan C."/>
            <person name="Murphy C."/>
            <person name="Pearson M."/>
            <person name="Poon T.W."/>
            <person name="Priest M."/>
            <person name="Roberts A."/>
            <person name="Saif S."/>
            <person name="Shea T."/>
            <person name="Sisk P."/>
            <person name="Sykes S."/>
            <person name="Wortman J."/>
            <person name="Nusbaum C."/>
            <person name="Birren B."/>
        </authorList>
    </citation>
    <scope>NUCLEOTIDE SEQUENCE [LARGE SCALE GENOMIC DNA]</scope>
    <source>
        <strain evidence="12 13">ACS-093-V-SCH5</strain>
    </source>
</reference>
<keyword evidence="8 11" id="KW-0067">ATP-binding</keyword>
<dbReference type="AlphaFoldDB" id="S2WYL7"/>
<comment type="caution">
    <text evidence="11">Lacks conserved residue(s) required for the propagation of feature annotation.</text>
</comment>
<comment type="cofactor">
    <cofactor evidence="11">
        <name>Mg(2+)</name>
        <dbReference type="ChEBI" id="CHEBI:18420"/>
    </cofactor>
    <text evidence="11">Binds 1 Mg(2+) ion per subunit.</text>
</comment>
<evidence type="ECO:0000256" key="5">
    <source>
        <dbReference type="ARBA" id="ARBA00022679"/>
    </source>
</evidence>
<keyword evidence="6 11" id="KW-0547">Nucleotide-binding</keyword>
<dbReference type="CDD" id="cd00464">
    <property type="entry name" value="SK"/>
    <property type="match status" value="1"/>
</dbReference>
<organism evidence="12 13">
    <name type="scientific">Propionimicrobium lymphophilum ACS-093-V-SCH5</name>
    <dbReference type="NCBI Taxonomy" id="883161"/>
    <lineage>
        <taxon>Bacteria</taxon>
        <taxon>Bacillati</taxon>
        <taxon>Actinomycetota</taxon>
        <taxon>Actinomycetes</taxon>
        <taxon>Propionibacteriales</taxon>
        <taxon>Propionibacteriaceae</taxon>
        <taxon>Propionimicrobium</taxon>
    </lineage>
</organism>
<dbReference type="SUPFAM" id="SSF52540">
    <property type="entry name" value="P-loop containing nucleoside triphosphate hydrolases"/>
    <property type="match status" value="1"/>
</dbReference>
<evidence type="ECO:0000313" key="12">
    <source>
        <dbReference type="EMBL" id="EPD32824.1"/>
    </source>
</evidence>
<sequence>MSSRFPIILVGLPGAGKTTVGRLLAKRLNVDFLDIDEKIEQDTGKTISKIFAENGEKHFRDLEVDTICALLNSKSVLSPGGGAVTNPAIRKIFKNYPVVWLKVSSTCAAGRVGIADSRPLLTGDPLAKLEKLYAERRPFYEEVSRWQVSTDGLAAEEVVDEIIRNFEEA</sequence>
<evidence type="ECO:0000313" key="13">
    <source>
        <dbReference type="Proteomes" id="UP000014417"/>
    </source>
</evidence>
<feature type="binding site" evidence="11">
    <location>
        <position position="118"/>
    </location>
    <ligand>
        <name>ATP</name>
        <dbReference type="ChEBI" id="CHEBI:30616"/>
    </ligand>
</feature>
<gene>
    <name evidence="11" type="primary">aroK</name>
    <name evidence="12" type="ORF">HMPREF9306_01131</name>
</gene>
<accession>S2WYL7</accession>
<keyword evidence="11" id="KW-0460">Magnesium</keyword>
<feature type="binding site" evidence="11">
    <location>
        <position position="136"/>
    </location>
    <ligand>
        <name>substrate</name>
    </ligand>
</feature>
<comment type="function">
    <text evidence="11">Catalyzes the specific phosphorylation of the 3-hydroxyl group of shikimic acid using ATP as a cosubstrate.</text>
</comment>
<dbReference type="GO" id="GO:0009073">
    <property type="term" value="P:aromatic amino acid family biosynthetic process"/>
    <property type="evidence" value="ECO:0007669"/>
    <property type="project" value="UniProtKB-KW"/>
</dbReference>
<dbReference type="GO" id="GO:0000287">
    <property type="term" value="F:magnesium ion binding"/>
    <property type="evidence" value="ECO:0007669"/>
    <property type="project" value="UniProtKB-UniRule"/>
</dbReference>
<dbReference type="InterPro" id="IPR031322">
    <property type="entry name" value="Shikimate/glucono_kinase"/>
</dbReference>
<name>S2WYL7_9ACTN</name>
<proteinExistence type="inferred from homology"/>
<evidence type="ECO:0000256" key="10">
    <source>
        <dbReference type="ARBA" id="ARBA00048567"/>
    </source>
</evidence>
<dbReference type="GO" id="GO:0008652">
    <property type="term" value="P:amino acid biosynthetic process"/>
    <property type="evidence" value="ECO:0007669"/>
    <property type="project" value="UniProtKB-KW"/>
</dbReference>
<dbReference type="GO" id="GO:0005524">
    <property type="term" value="F:ATP binding"/>
    <property type="evidence" value="ECO:0007669"/>
    <property type="project" value="UniProtKB-UniRule"/>
</dbReference>
<keyword evidence="11" id="KW-0963">Cytoplasm</keyword>
<keyword evidence="9 11" id="KW-0057">Aromatic amino acid biosynthesis</keyword>
<dbReference type="Gene3D" id="3.40.50.300">
    <property type="entry name" value="P-loop containing nucleotide triphosphate hydrolases"/>
    <property type="match status" value="1"/>
</dbReference>
<comment type="subcellular location">
    <subcellularLocation>
        <location evidence="11">Cytoplasm</location>
    </subcellularLocation>
</comment>
<dbReference type="InterPro" id="IPR023000">
    <property type="entry name" value="Shikimate_kinase_CS"/>
</dbReference>
<dbReference type="GO" id="GO:0004765">
    <property type="term" value="F:shikimate kinase activity"/>
    <property type="evidence" value="ECO:0007669"/>
    <property type="project" value="UniProtKB-UniRule"/>
</dbReference>
<dbReference type="PANTHER" id="PTHR21087:SF16">
    <property type="entry name" value="SHIKIMATE KINASE 1, CHLOROPLASTIC"/>
    <property type="match status" value="1"/>
</dbReference>
<evidence type="ECO:0000256" key="9">
    <source>
        <dbReference type="ARBA" id="ARBA00023141"/>
    </source>
</evidence>
<dbReference type="EC" id="2.7.1.71" evidence="3 11"/>
<feature type="binding site" evidence="11">
    <location>
        <position position="36"/>
    </location>
    <ligand>
        <name>substrate</name>
    </ligand>
</feature>
<comment type="subunit">
    <text evidence="11">Monomer.</text>
</comment>
<evidence type="ECO:0000256" key="8">
    <source>
        <dbReference type="ARBA" id="ARBA00022840"/>
    </source>
</evidence>
<evidence type="ECO:0000256" key="11">
    <source>
        <dbReference type="HAMAP-Rule" id="MF_00109"/>
    </source>
</evidence>
<dbReference type="InterPro" id="IPR027417">
    <property type="entry name" value="P-loop_NTPase"/>
</dbReference>
<dbReference type="PROSITE" id="PS01128">
    <property type="entry name" value="SHIKIMATE_KINASE"/>
    <property type="match status" value="1"/>
</dbReference>